<protein>
    <submittedName>
        <fullName evidence="1">Uncharacterized protein</fullName>
    </submittedName>
</protein>
<proteinExistence type="predicted"/>
<dbReference type="AlphaFoldDB" id="A0A8J5YCQ2"/>
<dbReference type="Proteomes" id="UP000701853">
    <property type="component" value="Chromosome 7"/>
</dbReference>
<dbReference type="AntiFam" id="ANF00039">
    <property type="entry name" value="Antisense to SRP RNA"/>
</dbReference>
<organism evidence="1 2">
    <name type="scientific">Gossypium anomalum</name>
    <dbReference type="NCBI Taxonomy" id="47600"/>
    <lineage>
        <taxon>Eukaryota</taxon>
        <taxon>Viridiplantae</taxon>
        <taxon>Streptophyta</taxon>
        <taxon>Embryophyta</taxon>
        <taxon>Tracheophyta</taxon>
        <taxon>Spermatophyta</taxon>
        <taxon>Magnoliopsida</taxon>
        <taxon>eudicotyledons</taxon>
        <taxon>Gunneridae</taxon>
        <taxon>Pentapetalae</taxon>
        <taxon>rosids</taxon>
        <taxon>malvids</taxon>
        <taxon>Malvales</taxon>
        <taxon>Malvaceae</taxon>
        <taxon>Malvoideae</taxon>
        <taxon>Gossypium</taxon>
    </lineage>
</organism>
<sequence length="88" mass="9910">MKQYEEKEKKGDGSVRVNSLSYDGSKWNRLVILPPLRAGDIRCSVKPASRSTLRSKNHENQSFRSIPSGSTLGLEWTSQIQTTMDPTQ</sequence>
<dbReference type="OrthoDB" id="993217at2759"/>
<accession>A0A8J5YCQ2</accession>
<keyword evidence="2" id="KW-1185">Reference proteome</keyword>
<dbReference type="EMBL" id="JAHUZN010000007">
    <property type="protein sequence ID" value="KAG8487691.1"/>
    <property type="molecule type" value="Genomic_DNA"/>
</dbReference>
<reference evidence="1 2" key="1">
    <citation type="journal article" date="2021" name="bioRxiv">
        <title>The Gossypium anomalum genome as a resource for cotton improvement and evolutionary analysis of hybrid incompatibility.</title>
        <authorList>
            <person name="Grover C.E."/>
            <person name="Yuan D."/>
            <person name="Arick M.A."/>
            <person name="Miller E.R."/>
            <person name="Hu G."/>
            <person name="Peterson D.G."/>
            <person name="Wendel J.F."/>
            <person name="Udall J.A."/>
        </authorList>
    </citation>
    <scope>NUCLEOTIDE SEQUENCE [LARGE SCALE GENOMIC DNA]</scope>
    <source>
        <strain evidence="1">JFW-Udall</strain>
        <tissue evidence="1">Leaf</tissue>
    </source>
</reference>
<name>A0A8J5YCQ2_9ROSI</name>
<evidence type="ECO:0000313" key="2">
    <source>
        <dbReference type="Proteomes" id="UP000701853"/>
    </source>
</evidence>
<gene>
    <name evidence="1" type="ORF">CXB51_018804</name>
</gene>
<evidence type="ECO:0000313" key="1">
    <source>
        <dbReference type="EMBL" id="KAG8487691.1"/>
    </source>
</evidence>
<comment type="caution">
    <text evidence="1">The sequence shown here is derived from an EMBL/GenBank/DDBJ whole genome shotgun (WGS) entry which is preliminary data.</text>
</comment>